<evidence type="ECO:0000259" key="1">
    <source>
        <dbReference type="Pfam" id="PF03441"/>
    </source>
</evidence>
<keyword evidence="3" id="KW-1185">Reference proteome</keyword>
<dbReference type="InterPro" id="IPR052551">
    <property type="entry name" value="UV-DNA_repair_photolyase"/>
</dbReference>
<dbReference type="InterPro" id="IPR014729">
    <property type="entry name" value="Rossmann-like_a/b/a_fold"/>
</dbReference>
<dbReference type="InterPro" id="IPR036134">
    <property type="entry name" value="Crypto/Photolyase_FAD-like_sf"/>
</dbReference>
<dbReference type="Gene3D" id="1.25.40.80">
    <property type="match status" value="1"/>
</dbReference>
<evidence type="ECO:0000313" key="3">
    <source>
        <dbReference type="Proteomes" id="UP001207918"/>
    </source>
</evidence>
<accession>A0ABT3PR18</accession>
<comment type="caution">
    <text evidence="2">The sequence shown here is derived from an EMBL/GenBank/DDBJ whole genome shotgun (WGS) entry which is preliminary data.</text>
</comment>
<dbReference type="RefSeq" id="WP_265767057.1">
    <property type="nucleotide sequence ID" value="NZ_JAGGJA010000011.1"/>
</dbReference>
<dbReference type="InterPro" id="IPR007357">
    <property type="entry name" value="PhrB-like"/>
</dbReference>
<dbReference type="PANTHER" id="PTHR38657">
    <property type="entry name" value="SLR1343 PROTEIN"/>
    <property type="match status" value="1"/>
</dbReference>
<organism evidence="2 3">
    <name type="scientific">Fodinibius salsisoli</name>
    <dbReference type="NCBI Taxonomy" id="2820877"/>
    <lineage>
        <taxon>Bacteria</taxon>
        <taxon>Pseudomonadati</taxon>
        <taxon>Balneolota</taxon>
        <taxon>Balneolia</taxon>
        <taxon>Balneolales</taxon>
        <taxon>Balneolaceae</taxon>
        <taxon>Fodinibius</taxon>
    </lineage>
</organism>
<dbReference type="EMBL" id="JAGGJA010000011">
    <property type="protein sequence ID" value="MCW9708270.1"/>
    <property type="molecule type" value="Genomic_DNA"/>
</dbReference>
<sequence>MSAITLLFPHQLFEENPAVQPDRKVYLVEEELFFNQYNFHKQKLAFHRASMKFYAHHLQSRNINVEYVEANQDMSDVRNLLPELKKQGIEAIHHLDTADDWLRQRLNKSADETDLTLQAYDSPLFLNPLDDIKTYFDQQDVYHHADFYIHQRKTHNVLITDDEKPIGGKWSFDPDNRSKYPKDKTPPALQFPRENEYHQEAKSYVENHFSKNYGNLHDTIRYPVTYEQTRHWLDDFLHHRFQFFGDYQDAIVRNEHFLNHSVLTPMLNVGLITPKQILDRALKYAESHDIPLNSLEGFVRQILGWREYIRAVYELEGRYERTANFWDFSRSIPSSFWDGSTGIAPVDDTIRRVLDTGYCHHIERLMVLGNFMLLCEFDPDEVYQWFMELFIDAYDWVMVPNVYGMSQFADGGLMATKPYISSSNYIRKMSNFGKGDWQPVWDGLFWRFMHVHRDYFEENHRMKMLLGTLDRMNKETRETHLQHAHTFLEKL</sequence>
<dbReference type="Pfam" id="PF03441">
    <property type="entry name" value="FAD_binding_7"/>
    <property type="match status" value="1"/>
</dbReference>
<feature type="domain" description="Cryptochrome/DNA photolyase FAD-binding" evidence="1">
    <location>
        <begin position="303"/>
        <end position="424"/>
    </location>
</feature>
<dbReference type="Pfam" id="PF04244">
    <property type="entry name" value="DPRP"/>
    <property type="match status" value="1"/>
</dbReference>
<dbReference type="PANTHER" id="PTHR38657:SF1">
    <property type="entry name" value="SLR1343 PROTEIN"/>
    <property type="match status" value="1"/>
</dbReference>
<dbReference type="Gene3D" id="3.40.50.620">
    <property type="entry name" value="HUPs"/>
    <property type="match status" value="1"/>
</dbReference>
<dbReference type="Proteomes" id="UP001207918">
    <property type="component" value="Unassembled WGS sequence"/>
</dbReference>
<dbReference type="InterPro" id="IPR005101">
    <property type="entry name" value="Cryptochr/Photolyase_FAD-bd"/>
</dbReference>
<proteinExistence type="predicted"/>
<gene>
    <name evidence="2" type="ORF">J6I44_15495</name>
</gene>
<dbReference type="Gene3D" id="1.10.579.10">
    <property type="entry name" value="DNA Cyclobutane Dipyrimidine Photolyase, subunit A, domain 3"/>
    <property type="match status" value="1"/>
</dbReference>
<dbReference type="Gene3D" id="1.10.10.1710">
    <property type="entry name" value="Deoxyribodipyrimidine photolyase-related"/>
    <property type="match status" value="1"/>
</dbReference>
<dbReference type="SUPFAM" id="SSF48173">
    <property type="entry name" value="Cryptochrome/photolyase FAD-binding domain"/>
    <property type="match status" value="1"/>
</dbReference>
<reference evidence="2 3" key="1">
    <citation type="submission" date="2021-03" db="EMBL/GenBank/DDBJ databases">
        <title>Aliifodinibius sp. nov., a new bacterium isolated from saline soil.</title>
        <authorList>
            <person name="Galisteo C."/>
            <person name="De La Haba R."/>
            <person name="Sanchez-Porro C."/>
            <person name="Ventosa A."/>
        </authorList>
    </citation>
    <scope>NUCLEOTIDE SEQUENCE [LARGE SCALE GENOMIC DNA]</scope>
    <source>
        <strain evidence="2 3">1BSP15-2V2</strain>
    </source>
</reference>
<evidence type="ECO:0000313" key="2">
    <source>
        <dbReference type="EMBL" id="MCW9708270.1"/>
    </source>
</evidence>
<protein>
    <submittedName>
        <fullName evidence="2">Cryptochrome/photolyase family protein</fullName>
    </submittedName>
</protein>
<name>A0ABT3PR18_9BACT</name>